<sequence>MPNPSRPLPPVLAAFYDLPPVESGPGTETWICRGANFVVTVSMVAAGAVLTRDANPDEYVLLTNDLAATVTAGTETLEAAPDTLTIVPPGASRIVAKSAGTLARIFSAQATDLLARACNAADYADGAPLVAPLVQGPAPKGGYRLRNHVLADHVTEGSFLRIFRTANLMVNPLVPWVGPRSTHKLSPHSHADFEQASLALESTWVHHLRTPWTPEMDDWRDDLHAEIGSPSVTVIPPTIIHTSRNVAPNGRLVDVFAPPRLDFLRQGVVRNADDYPMPAGL</sequence>
<dbReference type="Gene3D" id="2.60.120.10">
    <property type="entry name" value="Jelly Rolls"/>
    <property type="match status" value="1"/>
</dbReference>
<name>A0A327KTA9_9BRAD</name>
<dbReference type="OrthoDB" id="8882910at2"/>
<proteinExistence type="predicted"/>
<evidence type="ECO:0000313" key="1">
    <source>
        <dbReference type="EMBL" id="RAI38628.1"/>
    </source>
</evidence>
<dbReference type="InterPro" id="IPR014710">
    <property type="entry name" value="RmlC-like_jellyroll"/>
</dbReference>
<protein>
    <recommendedName>
        <fullName evidence="3">Cupin</fullName>
    </recommendedName>
</protein>
<accession>A0A327KTA9</accession>
<keyword evidence="2" id="KW-1185">Reference proteome</keyword>
<evidence type="ECO:0008006" key="3">
    <source>
        <dbReference type="Google" id="ProtNLM"/>
    </source>
</evidence>
<dbReference type="EMBL" id="NPEX01000347">
    <property type="protein sequence ID" value="RAI38628.1"/>
    <property type="molecule type" value="Genomic_DNA"/>
</dbReference>
<gene>
    <name evidence="1" type="ORF">CH341_27510</name>
</gene>
<reference evidence="1 2" key="1">
    <citation type="submission" date="2017-07" db="EMBL/GenBank/DDBJ databases">
        <title>Draft Genome Sequences of Select Purple Nonsulfur Bacteria.</title>
        <authorList>
            <person name="Lasarre B."/>
            <person name="Mckinlay J.B."/>
        </authorList>
    </citation>
    <scope>NUCLEOTIDE SEQUENCE [LARGE SCALE GENOMIC DNA]</scope>
    <source>
        <strain evidence="1 2">DSM 5909</strain>
    </source>
</reference>
<dbReference type="RefSeq" id="WP_111422190.1">
    <property type="nucleotide sequence ID" value="NZ_NPEX01000347.1"/>
</dbReference>
<evidence type="ECO:0000313" key="2">
    <source>
        <dbReference type="Proteomes" id="UP000249130"/>
    </source>
</evidence>
<dbReference type="Proteomes" id="UP000249130">
    <property type="component" value="Unassembled WGS sequence"/>
</dbReference>
<comment type="caution">
    <text evidence="1">The sequence shown here is derived from an EMBL/GenBank/DDBJ whole genome shotgun (WGS) entry which is preliminary data.</text>
</comment>
<organism evidence="1 2">
    <name type="scientific">Rhodoplanes roseus</name>
    <dbReference type="NCBI Taxonomy" id="29409"/>
    <lineage>
        <taxon>Bacteria</taxon>
        <taxon>Pseudomonadati</taxon>
        <taxon>Pseudomonadota</taxon>
        <taxon>Alphaproteobacteria</taxon>
        <taxon>Hyphomicrobiales</taxon>
        <taxon>Nitrobacteraceae</taxon>
        <taxon>Rhodoplanes</taxon>
    </lineage>
</organism>
<dbReference type="AlphaFoldDB" id="A0A327KTA9"/>